<comment type="caution">
    <text evidence="1">The sequence shown here is derived from an EMBL/GenBank/DDBJ whole genome shotgun (WGS) entry which is preliminary data.</text>
</comment>
<sequence>MKNTRYIRNVLFKIFFVFILAVLLFFVGLVIGYGIIGDGHPLKVLNPAIWYHIFDFLK</sequence>
<dbReference type="EMBL" id="NIBL01000001">
    <property type="protein sequence ID" value="OUZ19489.1"/>
    <property type="molecule type" value="Genomic_DNA"/>
</dbReference>
<accession>A0A1Y3UQB7</accession>
<dbReference type="RefSeq" id="WP_080961559.1">
    <property type="nucleotide sequence ID" value="NZ_CP010059.1"/>
</dbReference>
<evidence type="ECO:0000313" key="2">
    <source>
        <dbReference type="Proteomes" id="UP000196503"/>
    </source>
</evidence>
<name>A0A1Y3UQB7_9ENTE</name>
<dbReference type="AlphaFoldDB" id="A0A1Y3UQB7"/>
<dbReference type="Proteomes" id="UP000196503">
    <property type="component" value="Unassembled WGS sequence"/>
</dbReference>
<organism evidence="1 2">
    <name type="scientific">Enterococcus cecorum</name>
    <dbReference type="NCBI Taxonomy" id="44008"/>
    <lineage>
        <taxon>Bacteria</taxon>
        <taxon>Bacillati</taxon>
        <taxon>Bacillota</taxon>
        <taxon>Bacilli</taxon>
        <taxon>Lactobacillales</taxon>
        <taxon>Enterococcaceae</taxon>
        <taxon>Enterococcus</taxon>
    </lineage>
</organism>
<reference evidence="1 2" key="1">
    <citation type="submission" date="2017-05" db="EMBL/GenBank/DDBJ databases">
        <title>The Genome Sequence of Enterococcus faecium 2D5_DIV0622.</title>
        <authorList>
            <consortium name="The Broad Institute Genomics Platform"/>
            <consortium name="The Broad Institute Genomic Center for Infectious Diseases"/>
            <person name="Earl A."/>
            <person name="Manson A."/>
            <person name="Schwartman J."/>
            <person name="Gilmore M."/>
            <person name="Abouelleil A."/>
            <person name="Cao P."/>
            <person name="Chapman S."/>
            <person name="Cusick C."/>
            <person name="Shea T."/>
            <person name="Young S."/>
            <person name="Neafsey D."/>
            <person name="Nusbaum C."/>
            <person name="Birren B."/>
        </authorList>
    </citation>
    <scope>NUCLEOTIDE SEQUENCE [LARGE SCALE GENOMIC DNA]</scope>
    <source>
        <strain evidence="1 2">2D5_DIV0622</strain>
    </source>
</reference>
<protein>
    <submittedName>
        <fullName evidence="1">Uncharacterized protein</fullName>
    </submittedName>
</protein>
<gene>
    <name evidence="1" type="ORF">A5869_001142</name>
</gene>
<dbReference type="Pfam" id="PF11772">
    <property type="entry name" value="EpuA"/>
    <property type="match status" value="1"/>
</dbReference>
<proteinExistence type="predicted"/>
<dbReference type="InterPro" id="IPR024596">
    <property type="entry name" value="RNApol_su_b/EpuA"/>
</dbReference>
<evidence type="ECO:0000313" key="1">
    <source>
        <dbReference type="EMBL" id="OUZ19489.1"/>
    </source>
</evidence>